<feature type="transmembrane region" description="Helical" evidence="1">
    <location>
        <begin position="259"/>
        <end position="280"/>
    </location>
</feature>
<organism evidence="3 4">
    <name type="scientific">Candidatus Dormiibacter inghamiae</name>
    <dbReference type="NCBI Taxonomy" id="3127013"/>
    <lineage>
        <taxon>Bacteria</taxon>
        <taxon>Bacillati</taxon>
        <taxon>Candidatus Dormiibacterota</taxon>
        <taxon>Candidatus Dormibacteria</taxon>
        <taxon>Candidatus Dormibacterales</taxon>
        <taxon>Candidatus Dormibacteraceae</taxon>
        <taxon>Candidatus Dormiibacter</taxon>
    </lineage>
</organism>
<dbReference type="Gene3D" id="3.90.1200.10">
    <property type="match status" value="1"/>
</dbReference>
<evidence type="ECO:0000313" key="4">
    <source>
        <dbReference type="Proteomes" id="UP000620075"/>
    </source>
</evidence>
<gene>
    <name evidence="3" type="ORF">JF888_09630</name>
</gene>
<reference evidence="3 4" key="1">
    <citation type="submission" date="2020-10" db="EMBL/GenBank/DDBJ databases">
        <title>Ca. Dormibacterota MAGs.</title>
        <authorList>
            <person name="Montgomery K."/>
        </authorList>
    </citation>
    <scope>NUCLEOTIDE SEQUENCE [LARGE SCALE GENOMIC DNA]</scope>
    <source>
        <strain evidence="3">SC8811_S16_3</strain>
    </source>
</reference>
<comment type="caution">
    <text evidence="3">The sequence shown here is derived from an EMBL/GenBank/DDBJ whole genome shotgun (WGS) entry which is preliminary data.</text>
</comment>
<protein>
    <submittedName>
        <fullName evidence="3">Phosphotransferase family protein</fullName>
    </submittedName>
</protein>
<name>A0A934K807_9BACT</name>
<evidence type="ECO:0000256" key="1">
    <source>
        <dbReference type="SAM" id="Phobius"/>
    </source>
</evidence>
<dbReference type="AlphaFoldDB" id="A0A934K807"/>
<accession>A0A934K807</accession>
<dbReference type="InterPro" id="IPR002575">
    <property type="entry name" value="Aminoglycoside_PTrfase"/>
</dbReference>
<keyword evidence="1" id="KW-1133">Transmembrane helix</keyword>
<dbReference type="Gene3D" id="3.30.200.20">
    <property type="entry name" value="Phosphorylase Kinase, domain 1"/>
    <property type="match status" value="1"/>
</dbReference>
<keyword evidence="1" id="KW-0812">Transmembrane</keyword>
<feature type="domain" description="Aminoglycoside phosphotransferase" evidence="2">
    <location>
        <begin position="21"/>
        <end position="224"/>
    </location>
</feature>
<sequence>MTIRHDLERALGRRVLAVDLVPEGHSGFTYRTLLEGGQQGILRLSPPGARIAGPADIPRQGRLMQALSGAGLPVPEVIAMSEESIIDGRPFVLMAAVEGERIEKLAGLMSDEEIAWSAIEALQRIHALPLEMTGIGHEHAVTPEDEVTRWAWLMKRAPEELTQRAPTLAGLLSANSPPAAEPTLVHGDYHFGNMLFRDGRLVAILDWEIAELGQPLLDLACLSLAARTGRAGAGVPGGGQVDVADELLLDWYGGDAAGYWWYLALTYYKYAAIFGYNLMLHRRGKRLDPMYESRTETIVEFIDEGIRLLTEGSV</sequence>
<dbReference type="CDD" id="cd05154">
    <property type="entry name" value="ACAD10_11_N-like"/>
    <property type="match status" value="1"/>
</dbReference>
<dbReference type="SUPFAM" id="SSF56112">
    <property type="entry name" value="Protein kinase-like (PK-like)"/>
    <property type="match status" value="1"/>
</dbReference>
<dbReference type="Proteomes" id="UP000620075">
    <property type="component" value="Unassembled WGS sequence"/>
</dbReference>
<keyword evidence="1" id="KW-0472">Membrane</keyword>
<dbReference type="InterPro" id="IPR011009">
    <property type="entry name" value="Kinase-like_dom_sf"/>
</dbReference>
<dbReference type="InterPro" id="IPR051678">
    <property type="entry name" value="AGP_Transferase"/>
</dbReference>
<evidence type="ECO:0000259" key="2">
    <source>
        <dbReference type="Pfam" id="PF01636"/>
    </source>
</evidence>
<dbReference type="RefSeq" id="WP_338179448.1">
    <property type="nucleotide sequence ID" value="NZ_JAEKNQ010000036.1"/>
</dbReference>
<dbReference type="InterPro" id="IPR041726">
    <property type="entry name" value="ACAD10_11_N"/>
</dbReference>
<proteinExistence type="predicted"/>
<evidence type="ECO:0000313" key="3">
    <source>
        <dbReference type="EMBL" id="MBJ7603431.1"/>
    </source>
</evidence>
<dbReference type="Pfam" id="PF01636">
    <property type="entry name" value="APH"/>
    <property type="match status" value="1"/>
</dbReference>
<dbReference type="PANTHER" id="PTHR21310">
    <property type="entry name" value="AMINOGLYCOSIDE PHOSPHOTRANSFERASE-RELATED-RELATED"/>
    <property type="match status" value="1"/>
</dbReference>
<dbReference type="EMBL" id="JAEKNQ010000036">
    <property type="protein sequence ID" value="MBJ7603431.1"/>
    <property type="molecule type" value="Genomic_DNA"/>
</dbReference>